<dbReference type="PRINTS" id="PR01438">
    <property type="entry name" value="UNVRSLSTRESS"/>
</dbReference>
<dbReference type="HOGENOM" id="CLU_049301_11_1_7"/>
<dbReference type="CDD" id="cd00293">
    <property type="entry name" value="USP-like"/>
    <property type="match status" value="1"/>
</dbReference>
<proteinExistence type="inferred from homology"/>
<protein>
    <submittedName>
        <fullName evidence="3">Universal stress protein</fullName>
    </submittedName>
</protein>
<dbReference type="AlphaFoldDB" id="W4LDP5"/>
<evidence type="ECO:0000313" key="4">
    <source>
        <dbReference type="Proteomes" id="UP000019141"/>
    </source>
</evidence>
<feature type="domain" description="UspA" evidence="2">
    <location>
        <begin position="1"/>
        <end position="142"/>
    </location>
</feature>
<evidence type="ECO:0000259" key="2">
    <source>
        <dbReference type="Pfam" id="PF00582"/>
    </source>
</evidence>
<dbReference type="Proteomes" id="UP000019141">
    <property type="component" value="Unassembled WGS sequence"/>
</dbReference>
<dbReference type="PANTHER" id="PTHR46268:SF6">
    <property type="entry name" value="UNIVERSAL STRESS PROTEIN UP12"/>
    <property type="match status" value="1"/>
</dbReference>
<gene>
    <name evidence="3" type="ORF">ETSY1_29110</name>
</gene>
<comment type="similarity">
    <text evidence="1">Belongs to the universal stress protein A family.</text>
</comment>
<comment type="caution">
    <text evidence="3">The sequence shown here is derived from an EMBL/GenBank/DDBJ whole genome shotgun (WGS) entry which is preliminary data.</text>
</comment>
<evidence type="ECO:0000313" key="3">
    <source>
        <dbReference type="EMBL" id="ETW95800.1"/>
    </source>
</evidence>
<keyword evidence="4" id="KW-1185">Reference proteome</keyword>
<reference evidence="3 4" key="1">
    <citation type="journal article" date="2014" name="Nature">
        <title>An environmental bacterial taxon with a large and distinct metabolic repertoire.</title>
        <authorList>
            <person name="Wilson M.C."/>
            <person name="Mori T."/>
            <person name="Ruckert C."/>
            <person name="Uria A.R."/>
            <person name="Helf M.J."/>
            <person name="Takada K."/>
            <person name="Gernert C."/>
            <person name="Steffens U.A."/>
            <person name="Heycke N."/>
            <person name="Schmitt S."/>
            <person name="Rinke C."/>
            <person name="Helfrich E.J."/>
            <person name="Brachmann A.O."/>
            <person name="Gurgui C."/>
            <person name="Wakimoto T."/>
            <person name="Kracht M."/>
            <person name="Crusemann M."/>
            <person name="Hentschel U."/>
            <person name="Abe I."/>
            <person name="Matsunaga S."/>
            <person name="Kalinowski J."/>
            <person name="Takeyama H."/>
            <person name="Piel J."/>
        </authorList>
    </citation>
    <scope>NUCLEOTIDE SEQUENCE [LARGE SCALE GENOMIC DNA]</scope>
    <source>
        <strain evidence="4">TSY1</strain>
    </source>
</reference>
<organism evidence="3 4">
    <name type="scientific">Entotheonella factor</name>
    <dbReference type="NCBI Taxonomy" id="1429438"/>
    <lineage>
        <taxon>Bacteria</taxon>
        <taxon>Pseudomonadati</taxon>
        <taxon>Nitrospinota/Tectimicrobiota group</taxon>
        <taxon>Candidatus Tectimicrobiota</taxon>
        <taxon>Candidatus Entotheonellia</taxon>
        <taxon>Candidatus Entotheonellales</taxon>
        <taxon>Candidatus Entotheonellaceae</taxon>
        <taxon>Candidatus Entotheonella</taxon>
    </lineage>
</organism>
<dbReference type="PANTHER" id="PTHR46268">
    <property type="entry name" value="STRESS RESPONSE PROTEIN NHAX"/>
    <property type="match status" value="1"/>
</dbReference>
<dbReference type="InterPro" id="IPR014729">
    <property type="entry name" value="Rossmann-like_a/b/a_fold"/>
</dbReference>
<dbReference type="InterPro" id="IPR006015">
    <property type="entry name" value="Universal_stress_UspA"/>
</dbReference>
<dbReference type="Pfam" id="PF00582">
    <property type="entry name" value="Usp"/>
    <property type="match status" value="1"/>
</dbReference>
<dbReference type="InterPro" id="IPR006016">
    <property type="entry name" value="UspA"/>
</dbReference>
<dbReference type="Gene3D" id="3.40.50.620">
    <property type="entry name" value="HUPs"/>
    <property type="match status" value="1"/>
</dbReference>
<dbReference type="SUPFAM" id="SSF52402">
    <property type="entry name" value="Adenine nucleotide alpha hydrolases-like"/>
    <property type="match status" value="1"/>
</dbReference>
<accession>W4LDP5</accession>
<dbReference type="EMBL" id="AZHW01000869">
    <property type="protein sequence ID" value="ETW95800.1"/>
    <property type="molecule type" value="Genomic_DNA"/>
</dbReference>
<evidence type="ECO:0000256" key="1">
    <source>
        <dbReference type="ARBA" id="ARBA00008791"/>
    </source>
</evidence>
<name>W4LDP5_ENTF1</name>
<sequence length="147" mass="15863">MFHKILVATGGSPWSNQAVTYAIQMAKDYTLQLLILHVVTETPPYFVAEAGTPPESLLADNETEGRRILADAAALAAEAGITFSTDLVWGRVPEVVCRIAQEQACDLIIVGSRALKGFKRLMIGSISNAIASKAPCPILIVKWRESP</sequence>